<keyword evidence="2" id="KW-1185">Reference proteome</keyword>
<dbReference type="RefSeq" id="WP_120759868.1">
    <property type="nucleotide sequence ID" value="NZ_JBFADQ010000037.1"/>
</dbReference>
<name>A0A3B0AID7_9ACTN</name>
<accession>A0A3B0AID7</accession>
<comment type="caution">
    <text evidence="1">The sequence shown here is derived from an EMBL/GenBank/DDBJ whole genome shotgun (WGS) entry which is preliminary data.</text>
</comment>
<gene>
    <name evidence="1" type="ORF">D7231_33270</name>
</gene>
<evidence type="ECO:0000313" key="2">
    <source>
        <dbReference type="Proteomes" id="UP000270343"/>
    </source>
</evidence>
<sequence>MRLTVITLAATGSGARQVLDGAQVAAVLWVAATAEDHLEHISTRCAPGRLHLGIFTTALSEAAAEAAALGICRRALAMSPHLRAWSVHAVRTA</sequence>
<reference evidence="1 2" key="1">
    <citation type="journal article" date="2015" name="Antonie Van Leeuwenhoek">
        <title>Streptomyces klenkii sp. nov., isolated from deep marine sediment.</title>
        <authorList>
            <person name="Veyisoglu A."/>
            <person name="Sahin N."/>
        </authorList>
    </citation>
    <scope>NUCLEOTIDE SEQUENCE [LARGE SCALE GENOMIC DNA]</scope>
    <source>
        <strain evidence="1 2">KCTC 29202</strain>
    </source>
</reference>
<dbReference type="OrthoDB" id="4334735at2"/>
<organism evidence="1 2">
    <name type="scientific">Streptomyces klenkii</name>
    <dbReference type="NCBI Taxonomy" id="1420899"/>
    <lineage>
        <taxon>Bacteria</taxon>
        <taxon>Bacillati</taxon>
        <taxon>Actinomycetota</taxon>
        <taxon>Actinomycetes</taxon>
        <taxon>Kitasatosporales</taxon>
        <taxon>Streptomycetaceae</taxon>
        <taxon>Streptomyces</taxon>
    </lineage>
</organism>
<dbReference type="Proteomes" id="UP000270343">
    <property type="component" value="Unassembled WGS sequence"/>
</dbReference>
<proteinExistence type="predicted"/>
<protein>
    <submittedName>
        <fullName evidence="1">Uncharacterized protein</fullName>
    </submittedName>
</protein>
<dbReference type="EMBL" id="RBAM01000031">
    <property type="protein sequence ID" value="RKN60362.1"/>
    <property type="molecule type" value="Genomic_DNA"/>
</dbReference>
<evidence type="ECO:0000313" key="1">
    <source>
        <dbReference type="EMBL" id="RKN60362.1"/>
    </source>
</evidence>
<dbReference type="AlphaFoldDB" id="A0A3B0AID7"/>